<reference evidence="1" key="1">
    <citation type="submission" date="2020-12" db="EMBL/GenBank/DDBJ databases">
        <title>The genome sequence of Inhella sp. 4Y17.</title>
        <authorList>
            <person name="Liu Y."/>
        </authorList>
    </citation>
    <scope>NUCLEOTIDE SEQUENCE</scope>
    <source>
        <strain evidence="1">4Y10</strain>
    </source>
</reference>
<dbReference type="Proteomes" id="UP000620139">
    <property type="component" value="Unassembled WGS sequence"/>
</dbReference>
<dbReference type="AlphaFoldDB" id="A0A931J1A6"/>
<evidence type="ECO:0000313" key="1">
    <source>
        <dbReference type="EMBL" id="MBH9553531.1"/>
    </source>
</evidence>
<accession>A0A931J1A6</accession>
<dbReference type="Pfam" id="PF11943">
    <property type="entry name" value="DUF3460"/>
    <property type="match status" value="1"/>
</dbReference>
<protein>
    <submittedName>
        <fullName evidence="1">DUF3460 family protein</fullName>
    </submittedName>
</protein>
<gene>
    <name evidence="1" type="ORF">I7X43_11825</name>
</gene>
<comment type="caution">
    <text evidence="1">The sequence shown here is derived from an EMBL/GenBank/DDBJ whole genome shotgun (WGS) entry which is preliminary data.</text>
</comment>
<keyword evidence="2" id="KW-1185">Reference proteome</keyword>
<organism evidence="1 2">
    <name type="scientific">Inhella gelatinilytica</name>
    <dbReference type="NCBI Taxonomy" id="2795030"/>
    <lineage>
        <taxon>Bacteria</taxon>
        <taxon>Pseudomonadati</taxon>
        <taxon>Pseudomonadota</taxon>
        <taxon>Betaproteobacteria</taxon>
        <taxon>Burkholderiales</taxon>
        <taxon>Sphaerotilaceae</taxon>
        <taxon>Inhella</taxon>
    </lineage>
</organism>
<sequence>MHCFWKPYTSDTTQLIQSLRAQNPNLEAEQRAGRNLLWDRSLDLKQQADFKTARVAQQPYVYQSHGE</sequence>
<evidence type="ECO:0000313" key="2">
    <source>
        <dbReference type="Proteomes" id="UP000620139"/>
    </source>
</evidence>
<dbReference type="RefSeq" id="WP_198101142.1">
    <property type="nucleotide sequence ID" value="NZ_JAEDAL010000005.1"/>
</dbReference>
<proteinExistence type="predicted"/>
<name>A0A931J1A6_9BURK</name>
<dbReference type="EMBL" id="JAEDAL010000005">
    <property type="protein sequence ID" value="MBH9553531.1"/>
    <property type="molecule type" value="Genomic_DNA"/>
</dbReference>
<dbReference type="InterPro" id="IPR021853">
    <property type="entry name" value="DUF3460"/>
</dbReference>